<organism evidence="2 3">
    <name type="scientific">Rhododendron griersonianum</name>
    <dbReference type="NCBI Taxonomy" id="479676"/>
    <lineage>
        <taxon>Eukaryota</taxon>
        <taxon>Viridiplantae</taxon>
        <taxon>Streptophyta</taxon>
        <taxon>Embryophyta</taxon>
        <taxon>Tracheophyta</taxon>
        <taxon>Spermatophyta</taxon>
        <taxon>Magnoliopsida</taxon>
        <taxon>eudicotyledons</taxon>
        <taxon>Gunneridae</taxon>
        <taxon>Pentapetalae</taxon>
        <taxon>asterids</taxon>
        <taxon>Ericales</taxon>
        <taxon>Ericaceae</taxon>
        <taxon>Ericoideae</taxon>
        <taxon>Rhodoreae</taxon>
        <taxon>Rhododendron</taxon>
    </lineage>
</organism>
<accession>A0AAV6I632</accession>
<dbReference type="Pfam" id="PF03140">
    <property type="entry name" value="DUF247"/>
    <property type="match status" value="1"/>
</dbReference>
<dbReference type="PANTHER" id="PTHR31170:SF18">
    <property type="entry name" value="(WILD MALAYSIAN BANANA) HYPOTHETICAL PROTEIN"/>
    <property type="match status" value="1"/>
</dbReference>
<keyword evidence="1" id="KW-1133">Transmembrane helix</keyword>
<protein>
    <submittedName>
        <fullName evidence="2">Uncharacterized protein</fullName>
    </submittedName>
</protein>
<comment type="caution">
    <text evidence="2">The sequence shown here is derived from an EMBL/GenBank/DDBJ whole genome shotgun (WGS) entry which is preliminary data.</text>
</comment>
<feature type="transmembrane region" description="Helical" evidence="1">
    <location>
        <begin position="424"/>
        <end position="451"/>
    </location>
</feature>
<keyword evidence="1" id="KW-0812">Transmembrane</keyword>
<keyword evidence="1" id="KW-0472">Membrane</keyword>
<proteinExistence type="predicted"/>
<dbReference type="PANTHER" id="PTHR31170">
    <property type="entry name" value="BNAC04G53230D PROTEIN"/>
    <property type="match status" value="1"/>
</dbReference>
<evidence type="ECO:0000256" key="1">
    <source>
        <dbReference type="SAM" id="Phobius"/>
    </source>
</evidence>
<keyword evidence="3" id="KW-1185">Reference proteome</keyword>
<name>A0AAV6I632_9ERIC</name>
<sequence length="462" mass="53557">MDDWVVTVKDELQRMDISRTVEKQHWDKRSIFRVPESVRDLNVKAYKPQTVSFGPYHHGEYHLTRMEEHKHRALLHFLKRSHKPLESYVNSLAEVVQILKDSYDSLDLVWERDTDRFLQLMILDGCFMLEVLRNNSQTADQKNTQTVNDYVANDPIFSNHGKLHIVPYIKRDMLMLENQLPMLLLTTLLDEETKQDEEFLNKYILQFFPCNIRNSSDLRMDKCLHLLDAHRKILLWKDSRNLTGRRRKSWCRWNILSCLMGHEASAGDEIIRSAMEINEAGISFKKSKSRSLQDISFEGGELCLPPIVVDDTTESMFLNIIAFERFHIGVGNKVTSYIFFMDSIIDSAKDVSLLHDKGIIQNALGSDKAVAQLFNNISKDATLDPASSLKRVHERVVKYCRQPWNKWRAVLSHTYFAFLATKPWAIISVSAALLLYAFTILQTVYTVLSYYKPNDSSSPSMP</sequence>
<evidence type="ECO:0000313" key="3">
    <source>
        <dbReference type="Proteomes" id="UP000823749"/>
    </source>
</evidence>
<reference evidence="2" key="1">
    <citation type="submission" date="2020-08" db="EMBL/GenBank/DDBJ databases">
        <title>Plant Genome Project.</title>
        <authorList>
            <person name="Zhang R.-G."/>
        </authorList>
    </citation>
    <scope>NUCLEOTIDE SEQUENCE</scope>
    <source>
        <strain evidence="2">WSP0</strain>
        <tissue evidence="2">Leaf</tissue>
    </source>
</reference>
<dbReference type="AlphaFoldDB" id="A0AAV6I632"/>
<dbReference type="Proteomes" id="UP000823749">
    <property type="component" value="Chromosome 12"/>
</dbReference>
<gene>
    <name evidence="2" type="ORF">RHGRI_034397</name>
</gene>
<evidence type="ECO:0000313" key="2">
    <source>
        <dbReference type="EMBL" id="KAG5522199.1"/>
    </source>
</evidence>
<dbReference type="EMBL" id="JACTNZ010000012">
    <property type="protein sequence ID" value="KAG5522199.1"/>
    <property type="molecule type" value="Genomic_DNA"/>
</dbReference>
<dbReference type="InterPro" id="IPR004158">
    <property type="entry name" value="DUF247_pln"/>
</dbReference>